<dbReference type="Pfam" id="PF00561">
    <property type="entry name" value="Abhydrolase_1"/>
    <property type="match status" value="1"/>
</dbReference>
<dbReference type="SMART" id="SM00044">
    <property type="entry name" value="CYCc"/>
    <property type="match status" value="1"/>
</dbReference>
<dbReference type="InterPro" id="IPR000073">
    <property type="entry name" value="AB_hydrolase_1"/>
</dbReference>
<dbReference type="PRINTS" id="PR00111">
    <property type="entry name" value="ABHYDROLASE"/>
</dbReference>
<dbReference type="CDD" id="cd07302">
    <property type="entry name" value="CHD"/>
    <property type="match status" value="1"/>
</dbReference>
<dbReference type="EMBL" id="JAAGOX010000056">
    <property type="protein sequence ID" value="NDW47755.1"/>
    <property type="molecule type" value="Genomic_DNA"/>
</dbReference>
<name>A0A6B2P0T0_9RHOB</name>
<evidence type="ECO:0000259" key="2">
    <source>
        <dbReference type="PROSITE" id="PS50125"/>
    </source>
</evidence>
<dbReference type="PANTHER" id="PTHR43798">
    <property type="entry name" value="MONOACYLGLYCEROL LIPASE"/>
    <property type="match status" value="1"/>
</dbReference>
<dbReference type="GO" id="GO:0004016">
    <property type="term" value="F:adenylate cyclase activity"/>
    <property type="evidence" value="ECO:0007669"/>
    <property type="project" value="UniProtKB-ARBA"/>
</dbReference>
<comment type="caution">
    <text evidence="3">The sequence shown here is derived from an EMBL/GenBank/DDBJ whole genome shotgun (WGS) entry which is preliminary data.</text>
</comment>
<dbReference type="InterPro" id="IPR029787">
    <property type="entry name" value="Nucleotide_cyclase"/>
</dbReference>
<dbReference type="PROSITE" id="PS50125">
    <property type="entry name" value="GUANYLATE_CYCLASE_2"/>
    <property type="match status" value="1"/>
</dbReference>
<evidence type="ECO:0000256" key="1">
    <source>
        <dbReference type="ARBA" id="ARBA00022801"/>
    </source>
</evidence>
<organism evidence="3">
    <name type="scientific">Ruegeria sp. PrR005</name>
    <dbReference type="NCBI Taxonomy" id="2706882"/>
    <lineage>
        <taxon>Bacteria</taxon>
        <taxon>Pseudomonadati</taxon>
        <taxon>Pseudomonadota</taxon>
        <taxon>Alphaproteobacteria</taxon>
        <taxon>Rhodobacterales</taxon>
        <taxon>Roseobacteraceae</taxon>
        <taxon>Ruegeria</taxon>
    </lineage>
</organism>
<dbReference type="SUPFAM" id="SSF53474">
    <property type="entry name" value="alpha/beta-Hydrolases"/>
    <property type="match status" value="1"/>
</dbReference>
<dbReference type="InterPro" id="IPR029058">
    <property type="entry name" value="AB_hydrolase_fold"/>
</dbReference>
<dbReference type="AlphaFoldDB" id="A0A6B2P0T0"/>
<dbReference type="RefSeq" id="WP_164132768.1">
    <property type="nucleotide sequence ID" value="NZ_JAAGOX010000056.1"/>
</dbReference>
<gene>
    <name evidence="3" type="ORF">G0P99_22660</name>
</gene>
<proteinExistence type="predicted"/>
<reference evidence="3" key="1">
    <citation type="submission" date="2020-02" db="EMBL/GenBank/DDBJ databases">
        <title>Delineation of the pyrene-degrading pathway in Roseobacter clade bacteria by genomic analysis.</title>
        <authorList>
            <person name="Zhou H."/>
            <person name="Wang H."/>
        </authorList>
    </citation>
    <scope>NUCLEOTIDE SEQUENCE</scope>
    <source>
        <strain evidence="3">PrR005</strain>
    </source>
</reference>
<dbReference type="GO" id="GO:0035556">
    <property type="term" value="P:intracellular signal transduction"/>
    <property type="evidence" value="ECO:0007669"/>
    <property type="project" value="InterPro"/>
</dbReference>
<dbReference type="Gene3D" id="3.30.70.1230">
    <property type="entry name" value="Nucleotide cyclase"/>
    <property type="match status" value="1"/>
</dbReference>
<dbReference type="InterPro" id="IPR050266">
    <property type="entry name" value="AB_hydrolase_sf"/>
</dbReference>
<accession>A0A6B2P0T0</accession>
<evidence type="ECO:0000313" key="3">
    <source>
        <dbReference type="EMBL" id="NDW47755.1"/>
    </source>
</evidence>
<dbReference type="Gene3D" id="3.40.50.1820">
    <property type="entry name" value="alpha/beta hydrolase"/>
    <property type="match status" value="1"/>
</dbReference>
<keyword evidence="1 3" id="KW-0378">Hydrolase</keyword>
<dbReference type="SUPFAM" id="SSF55073">
    <property type="entry name" value="Nucleotide cyclase"/>
    <property type="match status" value="1"/>
</dbReference>
<dbReference type="GO" id="GO:0016787">
    <property type="term" value="F:hydrolase activity"/>
    <property type="evidence" value="ECO:0007669"/>
    <property type="project" value="UniProtKB-KW"/>
</dbReference>
<dbReference type="GO" id="GO:0009190">
    <property type="term" value="P:cyclic nucleotide biosynthetic process"/>
    <property type="evidence" value="ECO:0007669"/>
    <property type="project" value="InterPro"/>
</dbReference>
<sequence>MARQIAAILSLDVVGFTARMASNPDTTMAELNQIFEQVIRPCVKIGNGRIFKLMGDGALVRFGTATEAIATAHAIQKGMLGKPVQLRAGVHVGDVTINGEDVFGDAVNIAARLQAAAPPGGCLISRVTRQIAGGTVGIPLKSEGTMTLKGLSAPLEVLSLDLSGADDQAERARQSARQVIRFATSQDGTRIAWTETGKGRTVVKAPNWVQHLEYDWTQNPMNGWLPHLSHHYRLIRCDGRNNGLSDRGVADVSPDRFVDDLAALFDAAGVARAPVFGLSFGAAVAAAYAALYPDRVSGLILMSGFVQGPGKRNRPQDLALGQAMRELVRDNWDDGYPSGRHLFAQAFFPESSPQDQDSYAQFIKMAMTHQDYLRIGECVDVVDIEPLLPAIRCPALVLHSDRERMHFKDQGQRLAAGIRNARFVSLDTANNTMPDYDPEWPKALREIEDFLSTIPDDQGTG</sequence>
<dbReference type="GO" id="GO:0016020">
    <property type="term" value="C:membrane"/>
    <property type="evidence" value="ECO:0007669"/>
    <property type="project" value="TreeGrafter"/>
</dbReference>
<dbReference type="InterPro" id="IPR001054">
    <property type="entry name" value="A/G_cyclase"/>
</dbReference>
<protein>
    <submittedName>
        <fullName evidence="3">Alpha/beta fold hydrolase</fullName>
    </submittedName>
</protein>
<dbReference type="Pfam" id="PF00211">
    <property type="entry name" value="Guanylate_cyc"/>
    <property type="match status" value="1"/>
</dbReference>
<dbReference type="PANTHER" id="PTHR43798:SF31">
    <property type="entry name" value="AB HYDROLASE SUPERFAMILY PROTEIN YCLE"/>
    <property type="match status" value="1"/>
</dbReference>
<feature type="domain" description="Guanylate cyclase" evidence="2">
    <location>
        <begin position="7"/>
        <end position="114"/>
    </location>
</feature>